<name>A0A6A4Y4Q5_9STRA</name>
<evidence type="ECO:0000313" key="2">
    <source>
        <dbReference type="EMBL" id="KAF0691465.1"/>
    </source>
</evidence>
<evidence type="ECO:0000256" key="1">
    <source>
        <dbReference type="SAM" id="MobiDB-lite"/>
    </source>
</evidence>
<dbReference type="EMBL" id="VJMH01006095">
    <property type="protein sequence ID" value="KAF0691465.1"/>
    <property type="molecule type" value="Genomic_DNA"/>
</dbReference>
<sequence length="144" mass="16345">MHDTLVGEDQATASKFSCDHDIQLLKQVSLTRPWEVDHGNVMLACEEVAIQLGRSPSFKINKKASALKTRFETIMNKFKAGEASSKRKSGTVEEYEEREQLLTDMRSLMRDHEESSDARRDVKKRKAEGIESSGVLMRRMAIAE</sequence>
<reference evidence="2" key="1">
    <citation type="submission" date="2019-06" db="EMBL/GenBank/DDBJ databases">
        <title>Genomics analysis of Aphanomyces spp. identifies a new class of oomycete effector associated with host adaptation.</title>
        <authorList>
            <person name="Gaulin E."/>
        </authorList>
    </citation>
    <scope>NUCLEOTIDE SEQUENCE</scope>
    <source>
        <strain evidence="2">CBS 578.67</strain>
    </source>
</reference>
<feature type="region of interest" description="Disordered" evidence="1">
    <location>
        <begin position="103"/>
        <end position="127"/>
    </location>
</feature>
<comment type="caution">
    <text evidence="2">The sequence shown here is derived from an EMBL/GenBank/DDBJ whole genome shotgun (WGS) entry which is preliminary data.</text>
</comment>
<dbReference type="PANTHER" id="PTHR37558">
    <property type="entry name" value="HTH CENPB-TYPE DOMAIN-CONTAINING PROTEIN"/>
    <property type="match status" value="1"/>
</dbReference>
<feature type="non-terminal residue" evidence="2">
    <location>
        <position position="144"/>
    </location>
</feature>
<feature type="compositionally biased region" description="Basic and acidic residues" evidence="1">
    <location>
        <begin position="107"/>
        <end position="120"/>
    </location>
</feature>
<accession>A0A6A4Y4Q5</accession>
<dbReference type="AlphaFoldDB" id="A0A6A4Y4Q5"/>
<organism evidence="2">
    <name type="scientific">Aphanomyces stellatus</name>
    <dbReference type="NCBI Taxonomy" id="120398"/>
    <lineage>
        <taxon>Eukaryota</taxon>
        <taxon>Sar</taxon>
        <taxon>Stramenopiles</taxon>
        <taxon>Oomycota</taxon>
        <taxon>Saprolegniomycetes</taxon>
        <taxon>Saprolegniales</taxon>
        <taxon>Verrucalvaceae</taxon>
        <taxon>Aphanomyces</taxon>
    </lineage>
</organism>
<dbReference type="PANTHER" id="PTHR37558:SF1">
    <property type="entry name" value="HTH CENPB-TYPE DOMAIN-CONTAINING PROTEIN"/>
    <property type="match status" value="1"/>
</dbReference>
<protein>
    <submittedName>
        <fullName evidence="2">Uncharacterized protein</fullName>
    </submittedName>
</protein>
<dbReference type="OrthoDB" id="78769at2759"/>
<gene>
    <name evidence="2" type="ORF">As57867_017261</name>
</gene>
<proteinExistence type="predicted"/>